<evidence type="ECO:0000313" key="2">
    <source>
        <dbReference type="EMBL" id="QLG60526.1"/>
    </source>
</evidence>
<reference evidence="2 3" key="1">
    <citation type="submission" date="2020-06" db="EMBL/GenBank/DDBJ databases">
        <title>NJ-3-1, isolated from saline soil.</title>
        <authorList>
            <person name="Cui H.L."/>
            <person name="Shi X."/>
        </authorList>
    </citation>
    <scope>NUCLEOTIDE SEQUENCE [LARGE SCALE GENOMIC DNA]</scope>
    <source>
        <strain evidence="2 3">NJ-3-1</strain>
    </source>
</reference>
<keyword evidence="1" id="KW-0472">Membrane</keyword>
<evidence type="ECO:0000256" key="1">
    <source>
        <dbReference type="SAM" id="Phobius"/>
    </source>
</evidence>
<protein>
    <submittedName>
        <fullName evidence="2">Bile acid:sodium symporter</fullName>
    </submittedName>
</protein>
<feature type="transmembrane region" description="Helical" evidence="1">
    <location>
        <begin position="95"/>
        <end position="116"/>
    </location>
</feature>
<feature type="transmembrane region" description="Helical" evidence="1">
    <location>
        <begin position="12"/>
        <end position="32"/>
    </location>
</feature>
<feature type="transmembrane region" description="Helical" evidence="1">
    <location>
        <begin position="157"/>
        <end position="180"/>
    </location>
</feature>
<dbReference type="GeneID" id="56036130"/>
<gene>
    <name evidence="2" type="ORF">HUG12_01685</name>
</gene>
<feature type="transmembrane region" description="Helical" evidence="1">
    <location>
        <begin position="123"/>
        <end position="145"/>
    </location>
</feature>
<dbReference type="InterPro" id="IPR038770">
    <property type="entry name" value="Na+/solute_symporter_sf"/>
</dbReference>
<evidence type="ECO:0000313" key="3">
    <source>
        <dbReference type="Proteomes" id="UP000509626"/>
    </source>
</evidence>
<dbReference type="OrthoDB" id="330564at2157"/>
<dbReference type="InterPro" id="IPR016833">
    <property type="entry name" value="Put_Na-Bile_cotransptr"/>
</dbReference>
<dbReference type="Gene3D" id="1.20.1530.20">
    <property type="match status" value="1"/>
</dbReference>
<keyword evidence="1" id="KW-0812">Transmembrane</keyword>
<dbReference type="Pfam" id="PF13593">
    <property type="entry name" value="SBF_like"/>
    <property type="match status" value="1"/>
</dbReference>
<sequence length="299" mass="30527">MTGRWLGAVDRFRNVGYVAVAVGAGVLVPGFGSRLEPLVTPLVILLVYGSLRGWRFDEVEFASYGSLVALSLGISYVLLPLGGMRVANALLADGAVLGFAVALSVPTTVGSAIIWTRFSGGDVQLATTISIVSLLLAPVATPVVLTRLVDVRAAVPTTAILVDLLTIIVGGALLAAVVPARAVPARAVDGGSTLAILLLIYTSVAGVESAAIDGRVLAAIVVVSVLLLLLGLVATTVCGAGLRLDRARVLPLFFASSLKNLGIALLVALPFAEPLVVVAIITYYVVQQLAGAAIADAVT</sequence>
<keyword evidence="1" id="KW-1133">Transmembrane helix</keyword>
<keyword evidence="3" id="KW-1185">Reference proteome</keyword>
<feature type="transmembrane region" description="Helical" evidence="1">
    <location>
        <begin position="192"/>
        <end position="212"/>
    </location>
</feature>
<dbReference type="KEGG" id="halu:HUG12_01685"/>
<dbReference type="Proteomes" id="UP000509626">
    <property type="component" value="Chromosome"/>
</dbReference>
<dbReference type="AlphaFoldDB" id="A0A7D5L860"/>
<dbReference type="RefSeq" id="WP_179267112.1">
    <property type="nucleotide sequence ID" value="NZ_CP058579.1"/>
</dbReference>
<name>A0A7D5L860_9EURY</name>
<feature type="transmembrane region" description="Helical" evidence="1">
    <location>
        <begin position="263"/>
        <end position="286"/>
    </location>
</feature>
<feature type="transmembrane region" description="Helical" evidence="1">
    <location>
        <begin position="218"/>
        <end position="242"/>
    </location>
</feature>
<organism evidence="2 3">
    <name type="scientific">Halorarum salinum</name>
    <dbReference type="NCBI Taxonomy" id="2743089"/>
    <lineage>
        <taxon>Archaea</taxon>
        <taxon>Methanobacteriati</taxon>
        <taxon>Methanobacteriota</taxon>
        <taxon>Stenosarchaea group</taxon>
        <taxon>Halobacteria</taxon>
        <taxon>Halobacteriales</taxon>
        <taxon>Haloferacaceae</taxon>
        <taxon>Halorarum</taxon>
    </lineage>
</organism>
<feature type="transmembrane region" description="Helical" evidence="1">
    <location>
        <begin position="61"/>
        <end position="83"/>
    </location>
</feature>
<accession>A0A7D5L860</accession>
<proteinExistence type="predicted"/>
<dbReference type="EMBL" id="CP058579">
    <property type="protein sequence ID" value="QLG60526.1"/>
    <property type="molecule type" value="Genomic_DNA"/>
</dbReference>